<accession>A0A202EBV4</accession>
<dbReference type="RefSeq" id="WP_087713880.1">
    <property type="nucleotide sequence ID" value="NZ_MWPH01000001.1"/>
</dbReference>
<reference evidence="2 3" key="1">
    <citation type="submission" date="2017-02" db="EMBL/GenBank/DDBJ databases">
        <title>Natronthermophilus aegyptiacus gen. nov.,sp. nov., an aerobic, extremely halophilic alkalithermophilic archaeon isolated from the athalassohaline Wadi An Natrun, Egypt.</title>
        <authorList>
            <person name="Zhao B."/>
        </authorList>
    </citation>
    <scope>NUCLEOTIDE SEQUENCE [LARGE SCALE GENOMIC DNA]</scope>
    <source>
        <strain evidence="2 3">CGMCC 1.3597</strain>
    </source>
</reference>
<dbReference type="AlphaFoldDB" id="A0A202EBV4"/>
<evidence type="ECO:0000313" key="3">
    <source>
        <dbReference type="Proteomes" id="UP000196084"/>
    </source>
</evidence>
<dbReference type="Proteomes" id="UP000196084">
    <property type="component" value="Unassembled WGS sequence"/>
</dbReference>
<dbReference type="EMBL" id="MWPH01000001">
    <property type="protein sequence ID" value="OVE85712.1"/>
    <property type="molecule type" value="Genomic_DNA"/>
</dbReference>
<organism evidence="2 3">
    <name type="scientific">Natronolimnobius baerhuensis</name>
    <dbReference type="NCBI Taxonomy" id="253108"/>
    <lineage>
        <taxon>Archaea</taxon>
        <taxon>Methanobacteriati</taxon>
        <taxon>Methanobacteriota</taxon>
        <taxon>Stenosarchaea group</taxon>
        <taxon>Halobacteria</taxon>
        <taxon>Halobacteriales</taxon>
        <taxon>Natrialbaceae</taxon>
        <taxon>Natronolimnobius</taxon>
    </lineage>
</organism>
<dbReference type="PROSITE" id="PS51257">
    <property type="entry name" value="PROKAR_LIPOPROTEIN"/>
    <property type="match status" value="1"/>
</dbReference>
<name>A0A202EBV4_9EURY</name>
<evidence type="ECO:0000256" key="1">
    <source>
        <dbReference type="SAM" id="MobiDB-lite"/>
    </source>
</evidence>
<protein>
    <submittedName>
        <fullName evidence="2">Uncharacterized protein</fullName>
    </submittedName>
</protein>
<keyword evidence="3" id="KW-1185">Reference proteome</keyword>
<sequence>MHRRTVLAGGSLFVGSAVAGCLDVIRSEETQRRAAACSHAPDDASDSSYETTMLAHTGVSFSTAESAADSTGSTDETSFVCARSADEAETVFGLDQLEEDDEGHASIITFVSETDYETAVMLGWQVTTRSLGYQVDVAGIEQMDESIHAYTCTYHDGSSDLNAETPYTALIRVDAPQQPQQATLTHRHGNFSGDHQETTYNAP</sequence>
<evidence type="ECO:0000313" key="2">
    <source>
        <dbReference type="EMBL" id="OVE85712.1"/>
    </source>
</evidence>
<proteinExistence type="predicted"/>
<gene>
    <name evidence="2" type="ORF">B2G88_02525</name>
</gene>
<feature type="region of interest" description="Disordered" evidence="1">
    <location>
        <begin position="178"/>
        <end position="203"/>
    </location>
</feature>
<comment type="caution">
    <text evidence="2">The sequence shown here is derived from an EMBL/GenBank/DDBJ whole genome shotgun (WGS) entry which is preliminary data.</text>
</comment>